<name>A0A6C0AK64_9ZZZZ</name>
<reference evidence="2" key="1">
    <citation type="journal article" date="2020" name="Nature">
        <title>Giant virus diversity and host interactions through global metagenomics.</title>
        <authorList>
            <person name="Schulz F."/>
            <person name="Roux S."/>
            <person name="Paez-Espino D."/>
            <person name="Jungbluth S."/>
            <person name="Walsh D.A."/>
            <person name="Denef V.J."/>
            <person name="McMahon K.D."/>
            <person name="Konstantinidis K.T."/>
            <person name="Eloe-Fadrosh E.A."/>
            <person name="Kyrpides N.C."/>
            <person name="Woyke T."/>
        </authorList>
    </citation>
    <scope>NUCLEOTIDE SEQUENCE</scope>
    <source>
        <strain evidence="2">GVMAG-S-1039698-54</strain>
    </source>
</reference>
<dbReference type="EMBL" id="MN740676">
    <property type="protein sequence ID" value="QHS80217.1"/>
    <property type="molecule type" value="Genomic_DNA"/>
</dbReference>
<proteinExistence type="predicted"/>
<organism evidence="2">
    <name type="scientific">viral metagenome</name>
    <dbReference type="NCBI Taxonomy" id="1070528"/>
    <lineage>
        <taxon>unclassified sequences</taxon>
        <taxon>metagenomes</taxon>
        <taxon>organismal metagenomes</taxon>
    </lineage>
</organism>
<dbReference type="AlphaFoldDB" id="A0A6C0AK64"/>
<evidence type="ECO:0000313" key="2">
    <source>
        <dbReference type="EMBL" id="QHS80217.1"/>
    </source>
</evidence>
<accession>A0A6C0AK64</accession>
<evidence type="ECO:0000256" key="1">
    <source>
        <dbReference type="SAM" id="MobiDB-lite"/>
    </source>
</evidence>
<protein>
    <submittedName>
        <fullName evidence="2">Uncharacterized protein</fullName>
    </submittedName>
</protein>
<feature type="compositionally biased region" description="Acidic residues" evidence="1">
    <location>
        <begin position="109"/>
        <end position="118"/>
    </location>
</feature>
<sequence length="118" mass="13964">MSDNNIIYTKNYINNKRISNLENKIIDLAEKFERIDEKLDRIICFFEKDIKENCDKMGEHIDFVENVYENVKNPLGYLCNKLSYVSGRKQYSLENYDDEKCDSDGRDSDNEESQEAEV</sequence>
<feature type="region of interest" description="Disordered" evidence="1">
    <location>
        <begin position="96"/>
        <end position="118"/>
    </location>
</feature>